<reference evidence="2" key="1">
    <citation type="journal article" date="2015" name="Nature">
        <title>Complex archaea that bridge the gap between prokaryotes and eukaryotes.</title>
        <authorList>
            <person name="Spang A."/>
            <person name="Saw J.H."/>
            <person name="Jorgensen S.L."/>
            <person name="Zaremba-Niedzwiedzka K."/>
            <person name="Martijn J."/>
            <person name="Lind A.E."/>
            <person name="van Eijk R."/>
            <person name="Schleper C."/>
            <person name="Guy L."/>
            <person name="Ettema T.J."/>
        </authorList>
    </citation>
    <scope>NUCLEOTIDE SEQUENCE</scope>
</reference>
<dbReference type="AlphaFoldDB" id="A0A0F9IT32"/>
<evidence type="ECO:0000313" key="2">
    <source>
        <dbReference type="EMBL" id="KKL96940.1"/>
    </source>
</evidence>
<comment type="caution">
    <text evidence="2">The sequence shown here is derived from an EMBL/GenBank/DDBJ whole genome shotgun (WGS) entry which is preliminary data.</text>
</comment>
<sequence length="185" mass="20915">MRVYFIKKARQGMKLRKCVRCSEEIKIGEPYRFITPRFGGKRCFCQKHPPRQSDLTGGKLGELYGIQEGLEDDLVSFQRDGEVDMEASLSEAADEADRIADEYEGSIQNMPDSLQQSPVAEECQERAEASREWAEELRGVTLPEEPGETEAESEGEEDEEEDEAMDTWRDEVVGEVETAVSALQI</sequence>
<dbReference type="EMBL" id="LAZR01018295">
    <property type="protein sequence ID" value="KKL96940.1"/>
    <property type="molecule type" value="Genomic_DNA"/>
</dbReference>
<accession>A0A0F9IT32</accession>
<feature type="compositionally biased region" description="Basic and acidic residues" evidence="1">
    <location>
        <begin position="126"/>
        <end position="138"/>
    </location>
</feature>
<proteinExistence type="predicted"/>
<evidence type="ECO:0000256" key="1">
    <source>
        <dbReference type="SAM" id="MobiDB-lite"/>
    </source>
</evidence>
<name>A0A0F9IT32_9ZZZZ</name>
<protein>
    <submittedName>
        <fullName evidence="2">Uncharacterized protein</fullName>
    </submittedName>
</protein>
<organism evidence="2">
    <name type="scientific">marine sediment metagenome</name>
    <dbReference type="NCBI Taxonomy" id="412755"/>
    <lineage>
        <taxon>unclassified sequences</taxon>
        <taxon>metagenomes</taxon>
        <taxon>ecological metagenomes</taxon>
    </lineage>
</organism>
<feature type="compositionally biased region" description="Acidic residues" evidence="1">
    <location>
        <begin position="145"/>
        <end position="165"/>
    </location>
</feature>
<feature type="region of interest" description="Disordered" evidence="1">
    <location>
        <begin position="126"/>
        <end position="168"/>
    </location>
</feature>
<gene>
    <name evidence="2" type="ORF">LCGC14_1839490</name>
</gene>